<organism evidence="3 4">
    <name type="scientific">Phyllosticta citribraziliensis</name>
    <dbReference type="NCBI Taxonomy" id="989973"/>
    <lineage>
        <taxon>Eukaryota</taxon>
        <taxon>Fungi</taxon>
        <taxon>Dikarya</taxon>
        <taxon>Ascomycota</taxon>
        <taxon>Pezizomycotina</taxon>
        <taxon>Dothideomycetes</taxon>
        <taxon>Dothideomycetes incertae sedis</taxon>
        <taxon>Botryosphaeriales</taxon>
        <taxon>Phyllostictaceae</taxon>
        <taxon>Phyllosticta</taxon>
    </lineage>
</organism>
<accession>A0ABR1L3T6</accession>
<evidence type="ECO:0000313" key="3">
    <source>
        <dbReference type="EMBL" id="KAK7529900.1"/>
    </source>
</evidence>
<sequence length="244" mass="28333">MSSEKQAARKAKKAAMRNHEDGQQDNEFSGPRFSDTLRLRTIKIVTQGSEFYVHEELLCQESEKFKKQLRGDFKEAQTGEIPDCEEDPALMGMFFEYLYRGGWLLNEKISHTSQFVLLASLYCLADRLSAKSFKDAVFWKFTNAFYESEPLSDQEICELLLVIHTELPEQEGHAEDLRNIIFWCTASRLSTLRHYSDFKNHILRQHPELGSQILRWASPADSRSMPSINTNRPGPRFKEEVEFI</sequence>
<proteinExistence type="predicted"/>
<dbReference type="PANTHER" id="PTHR47843">
    <property type="entry name" value="BTB DOMAIN-CONTAINING PROTEIN-RELATED"/>
    <property type="match status" value="1"/>
</dbReference>
<comment type="caution">
    <text evidence="3">The sequence shown here is derived from an EMBL/GenBank/DDBJ whole genome shotgun (WGS) entry which is preliminary data.</text>
</comment>
<dbReference type="GeneID" id="92036378"/>
<dbReference type="InterPro" id="IPR011333">
    <property type="entry name" value="SKP1/BTB/POZ_sf"/>
</dbReference>
<feature type="domain" description="BTB" evidence="2">
    <location>
        <begin position="40"/>
        <end position="107"/>
    </location>
</feature>
<dbReference type="SUPFAM" id="SSF54695">
    <property type="entry name" value="POZ domain"/>
    <property type="match status" value="1"/>
</dbReference>
<evidence type="ECO:0000259" key="2">
    <source>
        <dbReference type="PROSITE" id="PS50097"/>
    </source>
</evidence>
<dbReference type="PROSITE" id="PS50097">
    <property type="entry name" value="BTB"/>
    <property type="match status" value="1"/>
</dbReference>
<dbReference type="Proteomes" id="UP001360953">
    <property type="component" value="Unassembled WGS sequence"/>
</dbReference>
<evidence type="ECO:0000256" key="1">
    <source>
        <dbReference type="SAM" id="MobiDB-lite"/>
    </source>
</evidence>
<dbReference type="EMBL" id="JBBPEH010000015">
    <property type="protein sequence ID" value="KAK7529900.1"/>
    <property type="molecule type" value="Genomic_DNA"/>
</dbReference>
<dbReference type="RefSeq" id="XP_066650266.1">
    <property type="nucleotide sequence ID" value="XM_066803472.1"/>
</dbReference>
<reference evidence="3 4" key="1">
    <citation type="submission" date="2024-04" db="EMBL/GenBank/DDBJ databases">
        <title>Phyllosticta paracitricarpa is synonymous to the EU quarantine fungus P. citricarpa based on phylogenomic analyses.</title>
        <authorList>
            <consortium name="Lawrence Berkeley National Laboratory"/>
            <person name="Van ingen-buijs V.A."/>
            <person name="Van westerhoven A.C."/>
            <person name="Haridas S."/>
            <person name="Skiadas P."/>
            <person name="Martin F."/>
            <person name="Groenewald J.Z."/>
            <person name="Crous P.W."/>
            <person name="Seidl M.F."/>
        </authorList>
    </citation>
    <scope>NUCLEOTIDE SEQUENCE [LARGE SCALE GENOMIC DNA]</scope>
    <source>
        <strain evidence="3 4">CPC 17464</strain>
    </source>
</reference>
<feature type="region of interest" description="Disordered" evidence="1">
    <location>
        <begin position="1"/>
        <end position="32"/>
    </location>
</feature>
<dbReference type="InterPro" id="IPR000210">
    <property type="entry name" value="BTB/POZ_dom"/>
</dbReference>
<evidence type="ECO:0000313" key="4">
    <source>
        <dbReference type="Proteomes" id="UP001360953"/>
    </source>
</evidence>
<protein>
    <recommendedName>
        <fullName evidence="2">BTB domain-containing protein</fullName>
    </recommendedName>
</protein>
<keyword evidence="4" id="KW-1185">Reference proteome</keyword>
<dbReference type="CDD" id="cd18186">
    <property type="entry name" value="BTB_POZ_ZBTB_KLHL-like"/>
    <property type="match status" value="1"/>
</dbReference>
<gene>
    <name evidence="3" type="ORF">J3D65DRAFT_672289</name>
</gene>
<dbReference type="Gene3D" id="3.30.710.10">
    <property type="entry name" value="Potassium Channel Kv1.1, Chain A"/>
    <property type="match status" value="1"/>
</dbReference>
<name>A0ABR1L3T6_9PEZI</name>
<dbReference type="Pfam" id="PF00651">
    <property type="entry name" value="BTB"/>
    <property type="match status" value="1"/>
</dbReference>